<dbReference type="AlphaFoldDB" id="H1HM01"/>
<dbReference type="PATRIC" id="fig|999422.3.peg.1232"/>
<keyword evidence="4" id="KW-1185">Reference proteome</keyword>
<gene>
    <name evidence="3" type="ORF">HMPREF9944_01195</name>
</gene>
<dbReference type="HOGENOM" id="CLU_112783_0_0_10"/>
<dbReference type="OrthoDB" id="1123218at2"/>
<sequence>MKKTLVLCIGLCSAFVFTGCKSSESAYKKAYEKAQAQANTQQAEEPQTTAPVVTPLEQKPVTETTVMDNTDNAVVRQENFSVIGGPNVRSFGVVVGSFSLKANAEGLQNTLKSAGYDASIIYNSERNMYRVVATSFDNKNDAVRSRDALRSKYADAWLLFKK</sequence>
<evidence type="ECO:0000259" key="2">
    <source>
        <dbReference type="PROSITE" id="PS51724"/>
    </source>
</evidence>
<name>H1HM01_9BACT</name>
<dbReference type="Pfam" id="PF05036">
    <property type="entry name" value="SPOR"/>
    <property type="match status" value="1"/>
</dbReference>
<proteinExistence type="predicted"/>
<feature type="chain" id="PRO_5003549915" description="SPOR domain-containing protein" evidence="1">
    <location>
        <begin position="19"/>
        <end position="162"/>
    </location>
</feature>
<protein>
    <recommendedName>
        <fullName evidence="2">SPOR domain-containing protein</fullName>
    </recommendedName>
</protein>
<accession>H1HM01</accession>
<dbReference type="PROSITE" id="PS51257">
    <property type="entry name" value="PROKAR_LIPOPROTEIN"/>
    <property type="match status" value="1"/>
</dbReference>
<dbReference type="EMBL" id="AGEK01000021">
    <property type="protein sequence ID" value="EHO71339.1"/>
    <property type="molecule type" value="Genomic_DNA"/>
</dbReference>
<dbReference type="PROSITE" id="PS51724">
    <property type="entry name" value="SPOR"/>
    <property type="match status" value="1"/>
</dbReference>
<dbReference type="STRING" id="999422.HMPREF9944_01195"/>
<keyword evidence="1" id="KW-0732">Signal</keyword>
<organism evidence="3 4">
    <name type="scientific">Segatella maculosa OT 289</name>
    <dbReference type="NCBI Taxonomy" id="999422"/>
    <lineage>
        <taxon>Bacteria</taxon>
        <taxon>Pseudomonadati</taxon>
        <taxon>Bacteroidota</taxon>
        <taxon>Bacteroidia</taxon>
        <taxon>Bacteroidales</taxon>
        <taxon>Prevotellaceae</taxon>
        <taxon>Segatella</taxon>
    </lineage>
</organism>
<dbReference type="Gene3D" id="3.30.70.1070">
    <property type="entry name" value="Sporulation related repeat"/>
    <property type="match status" value="1"/>
</dbReference>
<dbReference type="InterPro" id="IPR036680">
    <property type="entry name" value="SPOR-like_sf"/>
</dbReference>
<feature type="domain" description="SPOR" evidence="2">
    <location>
        <begin position="85"/>
        <end position="162"/>
    </location>
</feature>
<evidence type="ECO:0000256" key="1">
    <source>
        <dbReference type="SAM" id="SignalP"/>
    </source>
</evidence>
<dbReference type="Proteomes" id="UP000003167">
    <property type="component" value="Unassembled WGS sequence"/>
</dbReference>
<reference evidence="3 4" key="1">
    <citation type="submission" date="2011-12" db="EMBL/GenBank/DDBJ databases">
        <title>The Genome Sequence of Prevotella maculosa OT 289.</title>
        <authorList>
            <consortium name="The Broad Institute Genome Sequencing Platform"/>
            <person name="Earl A."/>
            <person name="Ward D."/>
            <person name="Feldgarden M."/>
            <person name="Gevers D."/>
            <person name="Izard J."/>
            <person name="Blanton J.M."/>
            <person name="Mathney J."/>
            <person name="Tanner A.C."/>
            <person name="Dewhirst F.E."/>
            <person name="Young S.K."/>
            <person name="Zeng Q."/>
            <person name="Gargeya S."/>
            <person name="Fitzgerald M."/>
            <person name="Haas B."/>
            <person name="Abouelleil A."/>
            <person name="Alvarado L."/>
            <person name="Arachchi H.M."/>
            <person name="Berlin A."/>
            <person name="Chapman S.B."/>
            <person name="Gearin G."/>
            <person name="Goldberg J."/>
            <person name="Griggs A."/>
            <person name="Gujja S."/>
            <person name="Hansen M."/>
            <person name="Heiman D."/>
            <person name="Howarth C."/>
            <person name="Larimer J."/>
            <person name="Lui A."/>
            <person name="MacDonald P.J.P."/>
            <person name="McCowen C."/>
            <person name="Montmayeur A."/>
            <person name="Murphy C."/>
            <person name="Neiman D."/>
            <person name="Pearson M."/>
            <person name="Priest M."/>
            <person name="Roberts A."/>
            <person name="Saif S."/>
            <person name="Shea T."/>
            <person name="Sisk P."/>
            <person name="Stolte C."/>
            <person name="Sykes S."/>
            <person name="Wortman J."/>
            <person name="Nusbaum C."/>
            <person name="Birren B."/>
        </authorList>
    </citation>
    <scope>NUCLEOTIDE SEQUENCE [LARGE SCALE GENOMIC DNA]</scope>
    <source>
        <strain evidence="3 4">OT 289</strain>
    </source>
</reference>
<feature type="signal peptide" evidence="1">
    <location>
        <begin position="1"/>
        <end position="18"/>
    </location>
</feature>
<comment type="caution">
    <text evidence="3">The sequence shown here is derived from an EMBL/GenBank/DDBJ whole genome shotgun (WGS) entry which is preliminary data.</text>
</comment>
<evidence type="ECO:0000313" key="3">
    <source>
        <dbReference type="EMBL" id="EHO71339.1"/>
    </source>
</evidence>
<dbReference type="RefSeq" id="WP_008565096.1">
    <property type="nucleotide sequence ID" value="NZ_JH594502.1"/>
</dbReference>
<evidence type="ECO:0000313" key="4">
    <source>
        <dbReference type="Proteomes" id="UP000003167"/>
    </source>
</evidence>
<dbReference type="InterPro" id="IPR007730">
    <property type="entry name" value="SPOR-like_dom"/>
</dbReference>
<dbReference type="SUPFAM" id="SSF110997">
    <property type="entry name" value="Sporulation related repeat"/>
    <property type="match status" value="1"/>
</dbReference>
<dbReference type="GO" id="GO:0042834">
    <property type="term" value="F:peptidoglycan binding"/>
    <property type="evidence" value="ECO:0007669"/>
    <property type="project" value="InterPro"/>
</dbReference>